<name>A0AAW2GS70_9HYME</name>
<dbReference type="Proteomes" id="UP001430953">
    <property type="component" value="Unassembled WGS sequence"/>
</dbReference>
<dbReference type="EMBL" id="JADYXP020000002">
    <property type="protein sequence ID" value="KAL0130088.1"/>
    <property type="molecule type" value="Genomic_DNA"/>
</dbReference>
<evidence type="ECO:0000313" key="1">
    <source>
        <dbReference type="EMBL" id="KAL0130088.1"/>
    </source>
</evidence>
<keyword evidence="2" id="KW-1185">Reference proteome</keyword>
<accession>A0AAW2GS70</accession>
<dbReference type="AlphaFoldDB" id="A0AAW2GS70"/>
<proteinExistence type="predicted"/>
<evidence type="ECO:0000313" key="2">
    <source>
        <dbReference type="Proteomes" id="UP001430953"/>
    </source>
</evidence>
<organism evidence="1 2">
    <name type="scientific">Cardiocondyla obscurior</name>
    <dbReference type="NCBI Taxonomy" id="286306"/>
    <lineage>
        <taxon>Eukaryota</taxon>
        <taxon>Metazoa</taxon>
        <taxon>Ecdysozoa</taxon>
        <taxon>Arthropoda</taxon>
        <taxon>Hexapoda</taxon>
        <taxon>Insecta</taxon>
        <taxon>Pterygota</taxon>
        <taxon>Neoptera</taxon>
        <taxon>Endopterygota</taxon>
        <taxon>Hymenoptera</taxon>
        <taxon>Apocrita</taxon>
        <taxon>Aculeata</taxon>
        <taxon>Formicoidea</taxon>
        <taxon>Formicidae</taxon>
        <taxon>Myrmicinae</taxon>
        <taxon>Cardiocondyla</taxon>
    </lineage>
</organism>
<gene>
    <name evidence="1" type="ORF">PUN28_002003</name>
</gene>
<sequence length="78" mass="9383">MDSVLYEHLRSKIFHDKISLPLICPTRFTFYTYRHAKRVYHLTLCLNGELVLHINLHFLQLIVPDRLFLPSFIYRGHT</sequence>
<comment type="caution">
    <text evidence="1">The sequence shown here is derived from an EMBL/GenBank/DDBJ whole genome shotgun (WGS) entry which is preliminary data.</text>
</comment>
<protein>
    <submittedName>
        <fullName evidence="1">Uncharacterized protein</fullName>
    </submittedName>
</protein>
<reference evidence="1 2" key="1">
    <citation type="submission" date="2023-03" db="EMBL/GenBank/DDBJ databases">
        <title>High recombination rates correlate with genetic variation in Cardiocondyla obscurior ants.</title>
        <authorList>
            <person name="Errbii M."/>
        </authorList>
    </citation>
    <scope>NUCLEOTIDE SEQUENCE [LARGE SCALE GENOMIC DNA]</scope>
    <source>
        <strain evidence="1">Alpha-2009</strain>
        <tissue evidence="1">Whole body</tissue>
    </source>
</reference>